<evidence type="ECO:0000313" key="2">
    <source>
        <dbReference type="Proteomes" id="UP000199063"/>
    </source>
</evidence>
<accession>A0A1H0DQY9</accession>
<reference evidence="2" key="1">
    <citation type="submission" date="2016-10" db="EMBL/GenBank/DDBJ databases">
        <authorList>
            <person name="Varghese N."/>
            <person name="Submissions S."/>
        </authorList>
    </citation>
    <scope>NUCLEOTIDE SEQUENCE [LARGE SCALE GENOMIC DNA]</scope>
    <source>
        <strain evidence="2">CGMCC 4.7042</strain>
    </source>
</reference>
<sequence length="209" mass="23904">MPTKARKCSVALVAAVQSAASGQPGDRIHWAMVNSLTHRLTVDPNKVGQHLRPKPPRGSLNQYRTPSYAKEEFVSHASPSEVVRDFCANFGPTYDDAIVMFKRLIHSNVSWQSITTIDHPVESLDAMLENLHRARETMGAERFRVDIHHIQDSGDVVLLHRTDNVMDKDGKLIHALDMMSMFRVKYGKICWSREYFFDSRSFAVDWENY</sequence>
<dbReference type="GO" id="GO:0016787">
    <property type="term" value="F:hydrolase activity"/>
    <property type="evidence" value="ECO:0007669"/>
    <property type="project" value="UniProtKB-KW"/>
</dbReference>
<evidence type="ECO:0000313" key="1">
    <source>
        <dbReference type="EMBL" id="SDN72572.1"/>
    </source>
</evidence>
<dbReference type="Proteomes" id="UP000199063">
    <property type="component" value="Unassembled WGS sequence"/>
</dbReference>
<organism evidence="1 2">
    <name type="scientific">Streptomyces wuyuanensis</name>
    <dbReference type="NCBI Taxonomy" id="1196353"/>
    <lineage>
        <taxon>Bacteria</taxon>
        <taxon>Bacillati</taxon>
        <taxon>Actinomycetota</taxon>
        <taxon>Actinomycetes</taxon>
        <taxon>Kitasatosporales</taxon>
        <taxon>Streptomycetaceae</taxon>
        <taxon>Streptomyces</taxon>
    </lineage>
</organism>
<keyword evidence="2" id="KW-1185">Reference proteome</keyword>
<dbReference type="Gene3D" id="3.10.450.50">
    <property type="match status" value="1"/>
</dbReference>
<protein>
    <submittedName>
        <fullName evidence="1">Limonene-1,2-epoxide hydrolase</fullName>
    </submittedName>
</protein>
<name>A0A1H0DQY9_9ACTN</name>
<dbReference type="AlphaFoldDB" id="A0A1H0DQY9"/>
<keyword evidence="1" id="KW-0378">Hydrolase</keyword>
<proteinExistence type="predicted"/>
<dbReference type="EMBL" id="FNHI01000035">
    <property type="protein sequence ID" value="SDN72572.1"/>
    <property type="molecule type" value="Genomic_DNA"/>
</dbReference>
<dbReference type="InterPro" id="IPR032710">
    <property type="entry name" value="NTF2-like_dom_sf"/>
</dbReference>
<dbReference type="SUPFAM" id="SSF54427">
    <property type="entry name" value="NTF2-like"/>
    <property type="match status" value="1"/>
</dbReference>
<gene>
    <name evidence="1" type="ORF">SAMN05444921_13556</name>
</gene>